<evidence type="ECO:0000313" key="2">
    <source>
        <dbReference type="Proteomes" id="UP000790709"/>
    </source>
</evidence>
<name>A0ACB8BFG0_9AGAM</name>
<dbReference type="Proteomes" id="UP000790709">
    <property type="component" value="Unassembled WGS sequence"/>
</dbReference>
<gene>
    <name evidence="1" type="ORF">BV22DRAFT_1013372</name>
</gene>
<proteinExistence type="predicted"/>
<organism evidence="1 2">
    <name type="scientific">Leucogyrophana mollusca</name>
    <dbReference type="NCBI Taxonomy" id="85980"/>
    <lineage>
        <taxon>Eukaryota</taxon>
        <taxon>Fungi</taxon>
        <taxon>Dikarya</taxon>
        <taxon>Basidiomycota</taxon>
        <taxon>Agaricomycotina</taxon>
        <taxon>Agaricomycetes</taxon>
        <taxon>Agaricomycetidae</taxon>
        <taxon>Boletales</taxon>
        <taxon>Boletales incertae sedis</taxon>
        <taxon>Leucogyrophana</taxon>
    </lineage>
</organism>
<sequence>MLRKQESTWRKEFIFRYSLRRRWERSRNATVTHSPQDSAINGAHLMSENGLLTSSIQYGVIARSLPLSGKILKGYLDASGTGLGIGNPNVEFTPNVSTCTLTSDGGTARAFWGYRNGEVAVTTASRVMDPGRASAKLVKCKVEDQHEGAVQQILIDAAANTFISGGADGRVKLWDSKTLRCLWSTEKKLDSLVPDPFVVVAGALSEGVVAGALKSGDILLWSGLGSLFADGPVSAASINEIRIHSPRHIDLKTPGNNSTDSQFRSLRLVISSDSQALVLVSYMDHTYFYRLRIDVISRSNETTRFGDPSFGHITVIEPVFTTQASESNLVITGDQLGFVSFYEWDAPTSSSPVTPARRFEAHEDGAVTALAWNSVVLATGSARGTTMVWDALTLEPLRFFSSPMARPAPGRDWEGVSQILLERELLVVVVGNRVMAWKVGQVTARDHGPHKNKHARSKRIFKGHQQYEMYKDINESRRELEYENAHRQQTFGREREQRSTLDTLGLSELEAVEYVLMLSREEEERKHRIHAVDDGVFEGDFDDIHSPSTSSLSLETSSPPPAVSRAPPSRRSSSSSTYQQTGRSLPRITVPVSNEKVQVTPPFRPEPMEAGASISPLTIARRLPASPPPITARTISGSSEHFPSISSSLSSSVSTPSTRENFSIQRSTSTSPIMSRWSTPKASLTPPPGSTSPAMRNDLSLTSSRSNAPGFSLLSADIARHAKPCAGPNKGVGLDTAAEDIDDDLRFALELSLAEARSRGELE</sequence>
<dbReference type="EMBL" id="MU266425">
    <property type="protein sequence ID" value="KAH7924419.1"/>
    <property type="molecule type" value="Genomic_DNA"/>
</dbReference>
<evidence type="ECO:0000313" key="1">
    <source>
        <dbReference type="EMBL" id="KAH7924419.1"/>
    </source>
</evidence>
<accession>A0ACB8BFG0</accession>
<keyword evidence="2" id="KW-1185">Reference proteome</keyword>
<comment type="caution">
    <text evidence="1">The sequence shown here is derived from an EMBL/GenBank/DDBJ whole genome shotgun (WGS) entry which is preliminary data.</text>
</comment>
<protein>
    <submittedName>
        <fullName evidence="1">Uncharacterized protein</fullName>
    </submittedName>
</protein>
<reference evidence="1" key="1">
    <citation type="journal article" date="2021" name="New Phytol.">
        <title>Evolutionary innovations through gain and loss of genes in the ectomycorrhizal Boletales.</title>
        <authorList>
            <person name="Wu G."/>
            <person name="Miyauchi S."/>
            <person name="Morin E."/>
            <person name="Kuo A."/>
            <person name="Drula E."/>
            <person name="Varga T."/>
            <person name="Kohler A."/>
            <person name="Feng B."/>
            <person name="Cao Y."/>
            <person name="Lipzen A."/>
            <person name="Daum C."/>
            <person name="Hundley H."/>
            <person name="Pangilinan J."/>
            <person name="Johnson J."/>
            <person name="Barry K."/>
            <person name="LaButti K."/>
            <person name="Ng V."/>
            <person name="Ahrendt S."/>
            <person name="Min B."/>
            <person name="Choi I.G."/>
            <person name="Park H."/>
            <person name="Plett J.M."/>
            <person name="Magnuson J."/>
            <person name="Spatafora J.W."/>
            <person name="Nagy L.G."/>
            <person name="Henrissat B."/>
            <person name="Grigoriev I.V."/>
            <person name="Yang Z.L."/>
            <person name="Xu J."/>
            <person name="Martin F.M."/>
        </authorList>
    </citation>
    <scope>NUCLEOTIDE SEQUENCE</scope>
    <source>
        <strain evidence="1">KUC20120723A-06</strain>
    </source>
</reference>